<dbReference type="AlphaFoldDB" id="A0A6A0BEX2"/>
<keyword evidence="4" id="KW-1185">Reference proteome</keyword>
<evidence type="ECO:0000313" key="4">
    <source>
        <dbReference type="Proteomes" id="UP000480303"/>
    </source>
</evidence>
<feature type="region of interest" description="Disordered" evidence="1">
    <location>
        <begin position="179"/>
        <end position="198"/>
    </location>
</feature>
<feature type="region of interest" description="Disordered" evidence="1">
    <location>
        <begin position="149"/>
        <end position="168"/>
    </location>
</feature>
<organism evidence="3 4">
    <name type="scientific">Pseudolactococcus hodotermopsidis</name>
    <dbReference type="NCBI Taxonomy" id="2709157"/>
    <lineage>
        <taxon>Bacteria</taxon>
        <taxon>Bacillati</taxon>
        <taxon>Bacillota</taxon>
        <taxon>Bacilli</taxon>
        <taxon>Lactobacillales</taxon>
        <taxon>Streptococcaceae</taxon>
        <taxon>Pseudolactococcus</taxon>
    </lineage>
</organism>
<protein>
    <recommendedName>
        <fullName evidence="5">General stress protein</fullName>
    </recommendedName>
</protein>
<evidence type="ECO:0000256" key="2">
    <source>
        <dbReference type="SAM" id="SignalP"/>
    </source>
</evidence>
<evidence type="ECO:0000256" key="1">
    <source>
        <dbReference type="SAM" id="MobiDB-lite"/>
    </source>
</evidence>
<sequence length="198" mass="21744">MAKKSGFLVGIALGTVVGAVAALAAAPKEGKKLRQDVKDFYTDYKEDPKAKFVEVKESAVNFAGEKSSQVVEFSTEKFNDIKEKFDNGDISAEKAKAYLTSKKDDIKAKVDSGELSKDKVLEFLNATKDKIAGKVNELKEAKVEDFDDEAFDGDFDDDIDDDEMGAGNDFTLEIEQEALVNNSDVEEDESASSDKSYY</sequence>
<keyword evidence="2" id="KW-0732">Signal</keyword>
<gene>
    <name evidence="3" type="ORF">Hs30E_09380</name>
</gene>
<evidence type="ECO:0000313" key="3">
    <source>
        <dbReference type="EMBL" id="GFH42387.1"/>
    </source>
</evidence>
<evidence type="ECO:0008006" key="5">
    <source>
        <dbReference type="Google" id="ProtNLM"/>
    </source>
</evidence>
<feature type="signal peptide" evidence="2">
    <location>
        <begin position="1"/>
        <end position="21"/>
    </location>
</feature>
<dbReference type="EMBL" id="BLLI01000022">
    <property type="protein sequence ID" value="GFH42387.1"/>
    <property type="molecule type" value="Genomic_DNA"/>
</dbReference>
<dbReference type="RefSeq" id="WP_172208407.1">
    <property type="nucleotide sequence ID" value="NZ_BLLI01000022.1"/>
</dbReference>
<name>A0A6A0BEX2_9LACT</name>
<comment type="caution">
    <text evidence="3">The sequence shown here is derived from an EMBL/GenBank/DDBJ whole genome shotgun (WGS) entry which is preliminary data.</text>
</comment>
<dbReference type="InterPro" id="IPR024623">
    <property type="entry name" value="YtxH"/>
</dbReference>
<dbReference type="Proteomes" id="UP000480303">
    <property type="component" value="Unassembled WGS sequence"/>
</dbReference>
<feature type="chain" id="PRO_5038612753" description="General stress protein" evidence="2">
    <location>
        <begin position="22"/>
        <end position="198"/>
    </location>
</feature>
<dbReference type="Pfam" id="PF12732">
    <property type="entry name" value="YtxH"/>
    <property type="match status" value="1"/>
</dbReference>
<accession>A0A6A0BEX2</accession>
<feature type="compositionally biased region" description="Acidic residues" evidence="1">
    <location>
        <begin position="149"/>
        <end position="164"/>
    </location>
</feature>
<proteinExistence type="predicted"/>
<reference evidence="3 4" key="1">
    <citation type="submission" date="2020-02" db="EMBL/GenBank/DDBJ databases">
        <title>Draft genome sequence of Lactococcus sp. Hs30E4-3.</title>
        <authorList>
            <person name="Noda S."/>
            <person name="Yuki M."/>
            <person name="Ohkuma M."/>
        </authorList>
    </citation>
    <scope>NUCLEOTIDE SEQUENCE [LARGE SCALE GENOMIC DNA]</scope>
    <source>
        <strain evidence="3 4">Hs30E4-3</strain>
    </source>
</reference>